<dbReference type="EMBL" id="UYSL01020542">
    <property type="protein sequence ID" value="VDL75112.1"/>
    <property type="molecule type" value="Genomic_DNA"/>
</dbReference>
<feature type="transmembrane region" description="Helical" evidence="5">
    <location>
        <begin position="181"/>
        <end position="199"/>
    </location>
</feature>
<accession>A0A0N4Y634</accession>
<proteinExistence type="predicted"/>
<feature type="transmembrane region" description="Helical" evidence="5">
    <location>
        <begin position="220"/>
        <end position="239"/>
    </location>
</feature>
<dbReference type="PANTHER" id="PTHR11662">
    <property type="entry name" value="SOLUTE CARRIER FAMILY 17"/>
    <property type="match status" value="1"/>
</dbReference>
<keyword evidence="8" id="KW-1185">Reference proteome</keyword>
<evidence type="ECO:0000256" key="1">
    <source>
        <dbReference type="ARBA" id="ARBA00004141"/>
    </source>
</evidence>
<dbReference type="PROSITE" id="PS50850">
    <property type="entry name" value="MFS"/>
    <property type="match status" value="1"/>
</dbReference>
<dbReference type="AlphaFoldDB" id="A0A0N4Y634"/>
<dbReference type="Pfam" id="PF07690">
    <property type="entry name" value="MFS_1"/>
    <property type="match status" value="1"/>
</dbReference>
<feature type="transmembrane region" description="Helical" evidence="5">
    <location>
        <begin position="436"/>
        <end position="457"/>
    </location>
</feature>
<dbReference type="STRING" id="27835.A0A0N4Y634"/>
<evidence type="ECO:0000256" key="5">
    <source>
        <dbReference type="SAM" id="Phobius"/>
    </source>
</evidence>
<feature type="transmembrane region" description="Helical" evidence="5">
    <location>
        <begin position="63"/>
        <end position="81"/>
    </location>
</feature>
<dbReference type="InterPro" id="IPR020846">
    <property type="entry name" value="MFS_dom"/>
</dbReference>
<protein>
    <submittedName>
        <fullName evidence="9">Sialin (inferred by orthology to a human protein)</fullName>
    </submittedName>
</protein>
<evidence type="ECO:0000256" key="2">
    <source>
        <dbReference type="ARBA" id="ARBA00022692"/>
    </source>
</evidence>
<dbReference type="GO" id="GO:0006820">
    <property type="term" value="P:monoatomic anion transport"/>
    <property type="evidence" value="ECO:0007669"/>
    <property type="project" value="TreeGrafter"/>
</dbReference>
<feature type="transmembrane region" description="Helical" evidence="5">
    <location>
        <begin position="533"/>
        <end position="554"/>
    </location>
</feature>
<evidence type="ECO:0000313" key="7">
    <source>
        <dbReference type="EMBL" id="VDL75112.1"/>
    </source>
</evidence>
<feature type="transmembrane region" description="Helical" evidence="5">
    <location>
        <begin position="123"/>
        <end position="142"/>
    </location>
</feature>
<dbReference type="InterPro" id="IPR050382">
    <property type="entry name" value="MFS_Na/Anion_cotransporter"/>
</dbReference>
<keyword evidence="4 5" id="KW-0472">Membrane</keyword>
<dbReference type="OMA" id="YRWFPSW"/>
<dbReference type="PANTHER" id="PTHR11662:SF331">
    <property type="entry name" value="MAJOR FACILITATOR SUPERFAMILY (MFS) PROFILE DOMAIN-CONTAINING PROTEIN"/>
    <property type="match status" value="1"/>
</dbReference>
<feature type="transmembrane region" description="Helical" evidence="5">
    <location>
        <begin position="492"/>
        <end position="513"/>
    </location>
</feature>
<dbReference type="SUPFAM" id="SSF103473">
    <property type="entry name" value="MFS general substrate transporter"/>
    <property type="match status" value="2"/>
</dbReference>
<evidence type="ECO:0000313" key="9">
    <source>
        <dbReference type="WBParaSite" id="NBR_0001151501-mRNA-1"/>
    </source>
</evidence>
<feature type="transmembrane region" description="Helical" evidence="5">
    <location>
        <begin position="352"/>
        <end position="372"/>
    </location>
</feature>
<gene>
    <name evidence="7" type="ORF">NBR_LOCUS11523</name>
</gene>
<dbReference type="WBParaSite" id="NBR_0001151501-mRNA-1">
    <property type="protein sequence ID" value="NBR_0001151501-mRNA-1"/>
    <property type="gene ID" value="NBR_0001151501"/>
</dbReference>
<evidence type="ECO:0000256" key="4">
    <source>
        <dbReference type="ARBA" id="ARBA00023136"/>
    </source>
</evidence>
<dbReference type="GO" id="GO:0016020">
    <property type="term" value="C:membrane"/>
    <property type="evidence" value="ECO:0007669"/>
    <property type="project" value="UniProtKB-SubCell"/>
</dbReference>
<dbReference type="GO" id="GO:0022857">
    <property type="term" value="F:transmembrane transporter activity"/>
    <property type="evidence" value="ECO:0007669"/>
    <property type="project" value="InterPro"/>
</dbReference>
<organism evidence="9">
    <name type="scientific">Nippostrongylus brasiliensis</name>
    <name type="common">Rat hookworm</name>
    <dbReference type="NCBI Taxonomy" id="27835"/>
    <lineage>
        <taxon>Eukaryota</taxon>
        <taxon>Metazoa</taxon>
        <taxon>Ecdysozoa</taxon>
        <taxon>Nematoda</taxon>
        <taxon>Chromadorea</taxon>
        <taxon>Rhabditida</taxon>
        <taxon>Rhabditina</taxon>
        <taxon>Rhabditomorpha</taxon>
        <taxon>Strongyloidea</taxon>
        <taxon>Heligmosomidae</taxon>
        <taxon>Nippostrongylus</taxon>
    </lineage>
</organism>
<comment type="subcellular location">
    <subcellularLocation>
        <location evidence="1">Membrane</location>
        <topology evidence="1">Multi-pass membrane protein</topology>
    </subcellularLocation>
</comment>
<reference evidence="7 8" key="2">
    <citation type="submission" date="2018-11" db="EMBL/GenBank/DDBJ databases">
        <authorList>
            <consortium name="Pathogen Informatics"/>
        </authorList>
    </citation>
    <scope>NUCLEOTIDE SEQUENCE [LARGE SCALE GENOMIC DNA]</scope>
</reference>
<dbReference type="InterPro" id="IPR036259">
    <property type="entry name" value="MFS_trans_sf"/>
</dbReference>
<keyword evidence="2 5" id="KW-0812">Transmembrane</keyword>
<feature type="transmembrane region" description="Helical" evidence="5">
    <location>
        <begin position="245"/>
        <end position="265"/>
    </location>
</feature>
<feature type="transmembrane region" description="Helical" evidence="5">
    <location>
        <begin position="149"/>
        <end position="175"/>
    </location>
</feature>
<evidence type="ECO:0000313" key="8">
    <source>
        <dbReference type="Proteomes" id="UP000271162"/>
    </source>
</evidence>
<dbReference type="Proteomes" id="UP000271162">
    <property type="component" value="Unassembled WGS sequence"/>
</dbReference>
<dbReference type="FunFam" id="1.20.1250.20:FF:000532">
    <property type="entry name" value="SLC (SoLute Carrier) homolog"/>
    <property type="match status" value="1"/>
</dbReference>
<dbReference type="InterPro" id="IPR011701">
    <property type="entry name" value="MFS"/>
</dbReference>
<sequence>MQAGGRVYKSREANPVRLPEIATSSVIIARSNQLLRSMSAVHPVSDGLPPAPRPVVYRWFPSWRLLTASLLCLCFASVHMMNSNMGMAVVCMVNSTEYMDENDTSIDEGAAPRLHWTSDQEGYIFSAFNVGLLLMLLTGFIADKFNAKYMIVASVSLAVIANLMIAQLSILSVYFAIAGRFLVGFADALLQPAVNSLITRWFPSSERSYALGLATGGRQLGTLVIIPAAGVLCSQTVLFGGWPSIFYLSAAVGAFFVVAYSLLGADKPSKQSCIKDAELKFITISNANEDVGKKRTERKVPWLRILRSPAVWASVIAVVCHEFPLMTMIMFLPSYLHDVHHYTSTKNGILSALPTASLWMSKLASSYANTWLQRHTKWKRNTICKELAIHERSAAVEVSDKDRIFMRGISKKNPESVLLPKICNAYRPDQQKIYDFFEVLNSIGSLGLGAFLFAATLLDSTRAPLAVLFLCLSMASAGLHTPGCQTALVSLAPAYSGAITGFAFFFVACSGIVNPILTKWIAKNGSPLEWNTVFYISTVIALLPLVVFNIWGSAEVQWWARSQKASTASQKSQPATESSPA</sequence>
<reference evidence="9" key="1">
    <citation type="submission" date="2017-02" db="UniProtKB">
        <authorList>
            <consortium name="WormBaseParasite"/>
        </authorList>
    </citation>
    <scope>IDENTIFICATION</scope>
</reference>
<feature type="transmembrane region" description="Helical" evidence="5">
    <location>
        <begin position="310"/>
        <end position="332"/>
    </location>
</feature>
<feature type="transmembrane region" description="Helical" evidence="5">
    <location>
        <begin position="463"/>
        <end position="480"/>
    </location>
</feature>
<evidence type="ECO:0000256" key="3">
    <source>
        <dbReference type="ARBA" id="ARBA00022989"/>
    </source>
</evidence>
<name>A0A0N4Y634_NIPBR</name>
<dbReference type="Gene3D" id="1.20.1250.20">
    <property type="entry name" value="MFS general substrate transporter like domains"/>
    <property type="match status" value="1"/>
</dbReference>
<keyword evidence="3 5" id="KW-1133">Transmembrane helix</keyword>
<feature type="domain" description="Major facilitator superfamily (MFS) profile" evidence="6">
    <location>
        <begin position="72"/>
        <end position="556"/>
    </location>
</feature>
<evidence type="ECO:0000259" key="6">
    <source>
        <dbReference type="PROSITE" id="PS50850"/>
    </source>
</evidence>